<feature type="chain" id="PRO_5046674289" evidence="1">
    <location>
        <begin position="23"/>
        <end position="48"/>
    </location>
</feature>
<organism evidence="2 3">
    <name type="scientific">Streptomyces ehimensis</name>
    <dbReference type="NCBI Taxonomy" id="68195"/>
    <lineage>
        <taxon>Bacteria</taxon>
        <taxon>Bacillati</taxon>
        <taxon>Actinomycetota</taxon>
        <taxon>Actinomycetes</taxon>
        <taxon>Kitasatosporales</taxon>
        <taxon>Streptomycetaceae</taxon>
        <taxon>Streptomyces</taxon>
    </lineage>
</organism>
<keyword evidence="1" id="KW-0732">Signal</keyword>
<evidence type="ECO:0000313" key="2">
    <source>
        <dbReference type="EMBL" id="MFC4518118.1"/>
    </source>
</evidence>
<accession>A0ABV9BVM7</accession>
<feature type="signal peptide" evidence="1">
    <location>
        <begin position="1"/>
        <end position="22"/>
    </location>
</feature>
<evidence type="ECO:0000256" key="1">
    <source>
        <dbReference type="SAM" id="SignalP"/>
    </source>
</evidence>
<name>A0ABV9BVM7_9ACTN</name>
<dbReference type="Proteomes" id="UP001595990">
    <property type="component" value="Unassembled WGS sequence"/>
</dbReference>
<evidence type="ECO:0000313" key="3">
    <source>
        <dbReference type="Proteomes" id="UP001595990"/>
    </source>
</evidence>
<reference evidence="3" key="1">
    <citation type="journal article" date="2019" name="Int. J. Syst. Evol. Microbiol.">
        <title>The Global Catalogue of Microorganisms (GCM) 10K type strain sequencing project: providing services to taxonomists for standard genome sequencing and annotation.</title>
        <authorList>
            <consortium name="The Broad Institute Genomics Platform"/>
            <consortium name="The Broad Institute Genome Sequencing Center for Infectious Disease"/>
            <person name="Wu L."/>
            <person name="Ma J."/>
        </authorList>
    </citation>
    <scope>NUCLEOTIDE SEQUENCE [LARGE SCALE GENOMIC DNA]</scope>
    <source>
        <strain evidence="3">CECT 8064</strain>
    </source>
</reference>
<protein>
    <submittedName>
        <fullName evidence="2">Uncharacterized protein</fullName>
    </submittedName>
</protein>
<keyword evidence="3" id="KW-1185">Reference proteome</keyword>
<proteinExistence type="predicted"/>
<dbReference type="RefSeq" id="WP_164737918.1">
    <property type="nucleotide sequence ID" value="NZ_JBHSFS010000033.1"/>
</dbReference>
<gene>
    <name evidence="2" type="ORF">ACFPEN_35245</name>
</gene>
<comment type="caution">
    <text evidence="2">The sequence shown here is derived from an EMBL/GenBank/DDBJ whole genome shotgun (WGS) entry which is preliminary data.</text>
</comment>
<dbReference type="EMBL" id="JBHSFS010000033">
    <property type="protein sequence ID" value="MFC4518118.1"/>
    <property type="molecule type" value="Genomic_DNA"/>
</dbReference>
<sequence>MLKHIAAGIITATTLAIIAALASPVANHPKADETVSAAWWNHPSHHVN</sequence>